<sequence>MENLDDSFNMDNPPTVENLSIAEEELDLNDILHEEPDFSVIKSSGVTIPDNGLCTYCKKPNLSDNSPRSIVINVCGHIHHRTCAKEIDGRGVLSCGTCYVSDDSNLLILTTQTGKCAKCSVEISVEPSEPVVLLLCKHMVHLEYIDNNKRKLYPRCPTNHELEKGGYYILPETPRKRRRQEGEHRSTRGTKAQTIIRELSVFTLDELSISAPSEALNMKDVSNQLHKLYYDIDVAEKKGIKQIEMPFSIIFALEKPYQSVSLN</sequence>
<dbReference type="Proteomes" id="UP000615446">
    <property type="component" value="Unassembled WGS sequence"/>
</dbReference>
<evidence type="ECO:0000313" key="2">
    <source>
        <dbReference type="EMBL" id="GES83339.1"/>
    </source>
</evidence>
<evidence type="ECO:0000313" key="3">
    <source>
        <dbReference type="Proteomes" id="UP000247702"/>
    </source>
</evidence>
<dbReference type="EMBL" id="BEXD01000183">
    <property type="protein sequence ID" value="GBB85053.1"/>
    <property type="molecule type" value="Genomic_DNA"/>
</dbReference>
<dbReference type="AlphaFoldDB" id="A0A2Z6Q4J8"/>
<dbReference type="OrthoDB" id="2424060at2759"/>
<dbReference type="Proteomes" id="UP000247702">
    <property type="component" value="Unassembled WGS sequence"/>
</dbReference>
<gene>
    <name evidence="2" type="ORF">RCL2_001049800</name>
    <name evidence="1" type="ORF">RclHR1_11620008</name>
</gene>
<reference evidence="1 3" key="1">
    <citation type="submission" date="2017-11" db="EMBL/GenBank/DDBJ databases">
        <title>The genome of Rhizophagus clarus HR1 reveals common genetic basis of auxotrophy among arbuscular mycorrhizal fungi.</title>
        <authorList>
            <person name="Kobayashi Y."/>
        </authorList>
    </citation>
    <scope>NUCLEOTIDE SEQUENCE [LARGE SCALE GENOMIC DNA]</scope>
    <source>
        <strain evidence="1 3">HR1</strain>
    </source>
</reference>
<dbReference type="EMBL" id="BLAL01000068">
    <property type="protein sequence ID" value="GES83339.1"/>
    <property type="molecule type" value="Genomic_DNA"/>
</dbReference>
<protein>
    <recommendedName>
        <fullName evidence="4">RING-type domain-containing protein</fullName>
    </recommendedName>
</protein>
<evidence type="ECO:0000313" key="1">
    <source>
        <dbReference type="EMBL" id="GBB85053.1"/>
    </source>
</evidence>
<accession>A0A2Z6Q4J8</accession>
<organism evidence="1 3">
    <name type="scientific">Rhizophagus clarus</name>
    <dbReference type="NCBI Taxonomy" id="94130"/>
    <lineage>
        <taxon>Eukaryota</taxon>
        <taxon>Fungi</taxon>
        <taxon>Fungi incertae sedis</taxon>
        <taxon>Mucoromycota</taxon>
        <taxon>Glomeromycotina</taxon>
        <taxon>Glomeromycetes</taxon>
        <taxon>Glomerales</taxon>
        <taxon>Glomeraceae</taxon>
        <taxon>Rhizophagus</taxon>
    </lineage>
</organism>
<evidence type="ECO:0008006" key="4">
    <source>
        <dbReference type="Google" id="ProtNLM"/>
    </source>
</evidence>
<name>A0A2Z6Q4J8_9GLOM</name>
<keyword evidence="3" id="KW-1185">Reference proteome</keyword>
<comment type="caution">
    <text evidence="1">The sequence shown here is derived from an EMBL/GenBank/DDBJ whole genome shotgun (WGS) entry which is preliminary data.</text>
</comment>
<reference evidence="2" key="2">
    <citation type="submission" date="2019-10" db="EMBL/GenBank/DDBJ databases">
        <title>Conservation and host-specific expression of non-tandemly repeated heterogenous ribosome RNA gene in arbuscular mycorrhizal fungi.</title>
        <authorList>
            <person name="Maeda T."/>
            <person name="Kobayashi Y."/>
            <person name="Nakagawa T."/>
            <person name="Ezawa T."/>
            <person name="Yamaguchi K."/>
            <person name="Bino T."/>
            <person name="Nishimoto Y."/>
            <person name="Shigenobu S."/>
            <person name="Kawaguchi M."/>
        </authorList>
    </citation>
    <scope>NUCLEOTIDE SEQUENCE</scope>
    <source>
        <strain evidence="2">HR1</strain>
    </source>
</reference>
<proteinExistence type="predicted"/>